<sequence length="638" mass="71737">MPRRIPNSIRKKRANQLLKRAIKRGDIEPEDVPKKTPRKKTRKQNLPSDTAAVVSARKLQSAFVKLPPDFLKTTRQLAFDLPLSRPIPDEKAIYHGFEREDEATDALTCPKRPKWRFDMTKTEVERNEEGVFKKYLSQTDDVLEKWQSGTDEPDPLGPVTMPRSPSYFERNLEVWRQLWRVTEISQIILVLLDSRCPIVHYPPSLSNYLADRKVILVLTKVDIAGPARVQAWINYINNRYPNSRIVQVESYVEKATTADHQGRKQYQPHIPEHFRATLINEIKQVHAELLQPPERVASNPDRLKSWVPPVKREVDWDGLLNAKGDNVGLAVGGATVPRPQSPEEQDGQHGQRHEPTQLTIGLIGQPNVGKSSLLNALFGASRVRTSSTPGKTKHFQTLYWTHDVRLVDCPGLVMPNFVPMEMQVLCGILPISRVSAVPSCIHFATELLPLERILNLTYPTAAPPPAAEDKRTWRGDRKSKDQDRPNDSEPPKWTAMDILTAYAIRKGWMTAKAGRPDTHRAGNALLRALAEGKIGWAFWPPDTPPEQIAAAGGDGHGLWIPRADSTDEEEFGRGEDADDKAFNSNSEETEEEDDDSEITEEEEDGEGGDVGSVGVGMFGALAIEEEDDDEEEEEESEK</sequence>
<keyword evidence="8" id="KW-1185">Reference proteome</keyword>
<feature type="domain" description="G" evidence="6">
    <location>
        <begin position="359"/>
        <end position="413"/>
    </location>
</feature>
<reference evidence="7 8" key="1">
    <citation type="submission" date="2019-12" db="EMBL/GenBank/DDBJ databases">
        <authorList>
            <person name="Floudas D."/>
            <person name="Bentzer J."/>
            <person name="Ahren D."/>
            <person name="Johansson T."/>
            <person name="Persson P."/>
            <person name="Tunlid A."/>
        </authorList>
    </citation>
    <scope>NUCLEOTIDE SEQUENCE [LARGE SCALE GENOMIC DNA]</scope>
    <source>
        <strain evidence="7 8">CBS 102.39</strain>
    </source>
</reference>
<evidence type="ECO:0000256" key="2">
    <source>
        <dbReference type="ARBA" id="ARBA00023134"/>
    </source>
</evidence>
<dbReference type="InterPro" id="IPR043358">
    <property type="entry name" value="GNL1-like"/>
</dbReference>
<comment type="function">
    <text evidence="3">Possible regulatory or functional link with the histocompatibility cluster.</text>
</comment>
<name>A0A8H4VX32_9AGAR</name>
<evidence type="ECO:0000313" key="8">
    <source>
        <dbReference type="Proteomes" id="UP000521872"/>
    </source>
</evidence>
<dbReference type="GO" id="GO:0005525">
    <property type="term" value="F:GTP binding"/>
    <property type="evidence" value="ECO:0007669"/>
    <property type="project" value="UniProtKB-KW"/>
</dbReference>
<feature type="compositionally biased region" description="Gly residues" evidence="5">
    <location>
        <begin position="608"/>
        <end position="617"/>
    </location>
</feature>
<evidence type="ECO:0000256" key="4">
    <source>
        <dbReference type="ARBA" id="ARBA00039902"/>
    </source>
</evidence>
<dbReference type="EMBL" id="JAACJL010000001">
    <property type="protein sequence ID" value="KAF4623099.1"/>
    <property type="molecule type" value="Genomic_DNA"/>
</dbReference>
<dbReference type="InterPro" id="IPR006073">
    <property type="entry name" value="GTP-bd"/>
</dbReference>
<keyword evidence="1" id="KW-0547">Nucleotide-binding</keyword>
<dbReference type="Pfam" id="PF01926">
    <property type="entry name" value="MMR_HSR1"/>
    <property type="match status" value="1"/>
</dbReference>
<dbReference type="GO" id="GO:0003924">
    <property type="term" value="F:GTPase activity"/>
    <property type="evidence" value="ECO:0007669"/>
    <property type="project" value="InterPro"/>
</dbReference>
<protein>
    <recommendedName>
        <fullName evidence="4">Guanine nucleotide-binding protein-like 1</fullName>
    </recommendedName>
</protein>
<feature type="compositionally biased region" description="Basic and acidic residues" evidence="5">
    <location>
        <begin position="571"/>
        <end position="581"/>
    </location>
</feature>
<evidence type="ECO:0000313" key="7">
    <source>
        <dbReference type="EMBL" id="KAF4623099.1"/>
    </source>
</evidence>
<evidence type="ECO:0000259" key="6">
    <source>
        <dbReference type="Pfam" id="PF01926"/>
    </source>
</evidence>
<feature type="region of interest" description="Disordered" evidence="5">
    <location>
        <begin position="461"/>
        <end position="492"/>
    </location>
</feature>
<dbReference type="Proteomes" id="UP000521872">
    <property type="component" value="Unassembled WGS sequence"/>
</dbReference>
<dbReference type="PANTHER" id="PTHR45709:SF3">
    <property type="entry name" value="GUANINE NUCLEOTIDE-BINDING PROTEIN-LIKE 1"/>
    <property type="match status" value="1"/>
</dbReference>
<dbReference type="AlphaFoldDB" id="A0A8H4VX32"/>
<feature type="region of interest" description="Disordered" evidence="5">
    <location>
        <begin position="19"/>
        <end position="50"/>
    </location>
</feature>
<evidence type="ECO:0000256" key="1">
    <source>
        <dbReference type="ARBA" id="ARBA00022741"/>
    </source>
</evidence>
<accession>A0A8H4VX32</accession>
<evidence type="ECO:0000256" key="5">
    <source>
        <dbReference type="SAM" id="MobiDB-lite"/>
    </source>
</evidence>
<feature type="region of interest" description="Disordered" evidence="5">
    <location>
        <begin position="543"/>
        <end position="638"/>
    </location>
</feature>
<feature type="compositionally biased region" description="Acidic residues" evidence="5">
    <location>
        <begin position="587"/>
        <end position="607"/>
    </location>
</feature>
<dbReference type="Gene3D" id="3.40.50.300">
    <property type="entry name" value="P-loop containing nucleotide triphosphate hydrolases"/>
    <property type="match status" value="1"/>
</dbReference>
<feature type="region of interest" description="Disordered" evidence="5">
    <location>
        <begin position="332"/>
        <end position="354"/>
    </location>
</feature>
<dbReference type="InterPro" id="IPR027417">
    <property type="entry name" value="P-loop_NTPase"/>
</dbReference>
<organism evidence="7 8">
    <name type="scientific">Agrocybe pediades</name>
    <dbReference type="NCBI Taxonomy" id="84607"/>
    <lineage>
        <taxon>Eukaryota</taxon>
        <taxon>Fungi</taxon>
        <taxon>Dikarya</taxon>
        <taxon>Basidiomycota</taxon>
        <taxon>Agaricomycotina</taxon>
        <taxon>Agaricomycetes</taxon>
        <taxon>Agaricomycetidae</taxon>
        <taxon>Agaricales</taxon>
        <taxon>Agaricineae</taxon>
        <taxon>Strophariaceae</taxon>
        <taxon>Agrocybe</taxon>
    </lineage>
</organism>
<feature type="compositionally biased region" description="Basic and acidic residues" evidence="5">
    <location>
        <begin position="467"/>
        <end position="490"/>
    </location>
</feature>
<dbReference type="PANTHER" id="PTHR45709">
    <property type="entry name" value="LARGE SUBUNIT GTPASE 1 HOMOLOG-RELATED"/>
    <property type="match status" value="1"/>
</dbReference>
<dbReference type="SUPFAM" id="SSF52540">
    <property type="entry name" value="P-loop containing nucleoside triphosphate hydrolases"/>
    <property type="match status" value="1"/>
</dbReference>
<keyword evidence="2" id="KW-0342">GTP-binding</keyword>
<comment type="caution">
    <text evidence="7">The sequence shown here is derived from an EMBL/GenBank/DDBJ whole genome shotgun (WGS) entry which is preliminary data.</text>
</comment>
<proteinExistence type="predicted"/>
<evidence type="ECO:0000256" key="3">
    <source>
        <dbReference type="ARBA" id="ARBA00037770"/>
    </source>
</evidence>
<feature type="compositionally biased region" description="Basic and acidic residues" evidence="5">
    <location>
        <begin position="23"/>
        <end position="34"/>
    </location>
</feature>
<feature type="compositionally biased region" description="Acidic residues" evidence="5">
    <location>
        <begin position="623"/>
        <end position="638"/>
    </location>
</feature>
<gene>
    <name evidence="7" type="ORF">D9613_002242</name>
</gene>